<reference evidence="4 5" key="1">
    <citation type="submission" date="2024-10" db="EMBL/GenBank/DDBJ databases">
        <title>The Natural Products Discovery Center: Release of the First 8490 Sequenced Strains for Exploring Actinobacteria Biosynthetic Diversity.</title>
        <authorList>
            <person name="Kalkreuter E."/>
            <person name="Kautsar S.A."/>
            <person name="Yang D."/>
            <person name="Bader C.D."/>
            <person name="Teijaro C.N."/>
            <person name="Fluegel L."/>
            <person name="Davis C.M."/>
            <person name="Simpson J.R."/>
            <person name="Lauterbach L."/>
            <person name="Steele A.D."/>
            <person name="Gui C."/>
            <person name="Meng S."/>
            <person name="Li G."/>
            <person name="Viehrig K."/>
            <person name="Ye F."/>
            <person name="Su P."/>
            <person name="Kiefer A.F."/>
            <person name="Nichols A."/>
            <person name="Cepeda A.J."/>
            <person name="Yan W."/>
            <person name="Fan B."/>
            <person name="Jiang Y."/>
            <person name="Adhikari A."/>
            <person name="Zheng C.-J."/>
            <person name="Schuster L."/>
            <person name="Cowan T.M."/>
            <person name="Smanski M.J."/>
            <person name="Chevrette M.G."/>
            <person name="De Carvalho L.P.S."/>
            <person name="Shen B."/>
        </authorList>
    </citation>
    <scope>NUCLEOTIDE SEQUENCE [LARGE SCALE GENOMIC DNA]</scope>
    <source>
        <strain evidence="4 5">NPDC020979</strain>
    </source>
</reference>
<dbReference type="InterPro" id="IPR002053">
    <property type="entry name" value="Glyco_hydro_25"/>
</dbReference>
<dbReference type="PANTHER" id="PTHR34135:SF2">
    <property type="entry name" value="LYSOZYME"/>
    <property type="match status" value="1"/>
</dbReference>
<dbReference type="EMBL" id="JBIRRB010000011">
    <property type="protein sequence ID" value="MFI0914237.1"/>
    <property type="molecule type" value="Genomic_DNA"/>
</dbReference>
<sequence length="317" mass="34742">MGIYGQDWSSYQSSTPDVSGLSFAFVKVTEGLSYVNPRWVAQRDHAKANGLVWGAYHYPHMANDPHAEADYFLQQVAWRPGDIIVLDWEGYDDANASVPKTRQLAYRDAWLAYVKAKMPGHPVGMYCNLDYWLNIDQTSNYGDFLWIATAGRPAGQPSIRGPWLFHQYSDDGVDRDYCPLSSTAELRAWSLSFQPKPPSPPTPAARYTEDSMYAYFDVPANADFDLPVEPAGTLATPAGGARNGPIWLILSAQGTDAQVTTAYHVEGGAWGSPAKATAVTVAGDKLVLHLPSDQPVDKVRIRATAPLTGYVIGRQVA</sequence>
<gene>
    <name evidence="4" type="ORF">ACH4TF_27845</name>
</gene>
<protein>
    <submittedName>
        <fullName evidence="4">Glycoside hydrolase family 25 protein</fullName>
    </submittedName>
</protein>
<name>A0ABW7T9N7_9ACTN</name>
<dbReference type="InterPro" id="IPR017853">
    <property type="entry name" value="GH"/>
</dbReference>
<dbReference type="InterPro" id="IPR018077">
    <property type="entry name" value="Glyco_hydro_fam25_subgr"/>
</dbReference>
<dbReference type="PANTHER" id="PTHR34135">
    <property type="entry name" value="LYSOZYME"/>
    <property type="match status" value="1"/>
</dbReference>
<evidence type="ECO:0000313" key="4">
    <source>
        <dbReference type="EMBL" id="MFI0914237.1"/>
    </source>
</evidence>
<keyword evidence="5" id="KW-1185">Reference proteome</keyword>
<comment type="caution">
    <text evidence="4">The sequence shown here is derived from an EMBL/GenBank/DDBJ whole genome shotgun (WGS) entry which is preliminary data.</text>
</comment>
<keyword evidence="2 4" id="KW-0378">Hydrolase</keyword>
<dbReference type="SUPFAM" id="SSF51445">
    <property type="entry name" value="(Trans)glycosidases"/>
    <property type="match status" value="1"/>
</dbReference>
<dbReference type="PROSITE" id="PS51904">
    <property type="entry name" value="GLYCOSYL_HYDROL_F25_2"/>
    <property type="match status" value="1"/>
</dbReference>
<organism evidence="4 5">
    <name type="scientific">Streptomyces abikoensis</name>
    <dbReference type="NCBI Taxonomy" id="97398"/>
    <lineage>
        <taxon>Bacteria</taxon>
        <taxon>Bacillati</taxon>
        <taxon>Actinomycetota</taxon>
        <taxon>Actinomycetes</taxon>
        <taxon>Kitasatosporales</taxon>
        <taxon>Streptomycetaceae</taxon>
        <taxon>Streptomyces</taxon>
    </lineage>
</organism>
<evidence type="ECO:0000256" key="3">
    <source>
        <dbReference type="ARBA" id="ARBA00023295"/>
    </source>
</evidence>
<dbReference type="Proteomes" id="UP001611162">
    <property type="component" value="Unassembled WGS sequence"/>
</dbReference>
<dbReference type="CDD" id="cd00599">
    <property type="entry name" value="GH25_muramidase"/>
    <property type="match status" value="1"/>
</dbReference>
<dbReference type="GO" id="GO:0016787">
    <property type="term" value="F:hydrolase activity"/>
    <property type="evidence" value="ECO:0007669"/>
    <property type="project" value="UniProtKB-KW"/>
</dbReference>
<evidence type="ECO:0000313" key="5">
    <source>
        <dbReference type="Proteomes" id="UP001611162"/>
    </source>
</evidence>
<dbReference type="SMART" id="SM00641">
    <property type="entry name" value="Glyco_25"/>
    <property type="match status" value="1"/>
</dbReference>
<comment type="similarity">
    <text evidence="1">Belongs to the glycosyl hydrolase 25 family.</text>
</comment>
<evidence type="ECO:0000256" key="2">
    <source>
        <dbReference type="ARBA" id="ARBA00022801"/>
    </source>
</evidence>
<keyword evidence="3" id="KW-0326">Glycosidase</keyword>
<dbReference type="Gene3D" id="3.20.20.80">
    <property type="entry name" value="Glycosidases"/>
    <property type="match status" value="1"/>
</dbReference>
<accession>A0ABW7T9N7</accession>
<dbReference type="Pfam" id="PF01183">
    <property type="entry name" value="Glyco_hydro_25"/>
    <property type="match status" value="1"/>
</dbReference>
<evidence type="ECO:0000256" key="1">
    <source>
        <dbReference type="ARBA" id="ARBA00010646"/>
    </source>
</evidence>
<dbReference type="RefSeq" id="WP_397614406.1">
    <property type="nucleotide sequence ID" value="NZ_JBIRRB010000011.1"/>
</dbReference>
<proteinExistence type="inferred from homology"/>